<protein>
    <submittedName>
        <fullName evidence="2">Uncharacterized protein</fullName>
    </submittedName>
</protein>
<evidence type="ECO:0000256" key="1">
    <source>
        <dbReference type="SAM" id="Phobius"/>
    </source>
</evidence>
<accession>A0A9P8VKT3</accession>
<dbReference type="AlphaFoldDB" id="A0A9P8VKT3"/>
<keyword evidence="1" id="KW-0812">Transmembrane</keyword>
<dbReference type="EMBL" id="JAGSXJ010000001">
    <property type="protein sequence ID" value="KAH6697395.1"/>
    <property type="molecule type" value="Genomic_DNA"/>
</dbReference>
<evidence type="ECO:0000313" key="2">
    <source>
        <dbReference type="EMBL" id="KAH6697395.1"/>
    </source>
</evidence>
<proteinExistence type="predicted"/>
<dbReference type="Proteomes" id="UP000770015">
    <property type="component" value="Unassembled WGS sequence"/>
</dbReference>
<sequence length="179" mass="18395">MARRVINATSSPASVVVSQSFRGKSLSCSPRTLAGPFIIIQRPAMQTMRPSTRCHNNAETLSRLGLLLGRCVSLGLGRRRLGGGGLVCVGLLAVCGLGVGLGRVLGHLALEVLVLLGVVEHLRVVRVGEDLGAVAEEDDATLVAADAEVAASLLLGVVVVVLALAVVKVVVHARAAELG</sequence>
<reference evidence="2" key="1">
    <citation type="journal article" date="2021" name="Nat. Commun.">
        <title>Genetic determinants of endophytism in the Arabidopsis root mycobiome.</title>
        <authorList>
            <person name="Mesny F."/>
            <person name="Miyauchi S."/>
            <person name="Thiergart T."/>
            <person name="Pickel B."/>
            <person name="Atanasova L."/>
            <person name="Karlsson M."/>
            <person name="Huettel B."/>
            <person name="Barry K.W."/>
            <person name="Haridas S."/>
            <person name="Chen C."/>
            <person name="Bauer D."/>
            <person name="Andreopoulos W."/>
            <person name="Pangilinan J."/>
            <person name="LaButti K."/>
            <person name="Riley R."/>
            <person name="Lipzen A."/>
            <person name="Clum A."/>
            <person name="Drula E."/>
            <person name="Henrissat B."/>
            <person name="Kohler A."/>
            <person name="Grigoriev I.V."/>
            <person name="Martin F.M."/>
            <person name="Hacquard S."/>
        </authorList>
    </citation>
    <scope>NUCLEOTIDE SEQUENCE</scope>
    <source>
        <strain evidence="2">MPI-SDFR-AT-0117</strain>
    </source>
</reference>
<feature type="transmembrane region" description="Helical" evidence="1">
    <location>
        <begin position="86"/>
        <end position="106"/>
    </location>
</feature>
<keyword evidence="1" id="KW-1133">Transmembrane helix</keyword>
<feature type="transmembrane region" description="Helical" evidence="1">
    <location>
        <begin position="149"/>
        <end position="171"/>
    </location>
</feature>
<comment type="caution">
    <text evidence="2">The sequence shown here is derived from an EMBL/GenBank/DDBJ whole genome shotgun (WGS) entry which is preliminary data.</text>
</comment>
<keyword evidence="1" id="KW-0472">Membrane</keyword>
<organism evidence="2 3">
    <name type="scientific">Plectosphaerella plurivora</name>
    <dbReference type="NCBI Taxonomy" id="936078"/>
    <lineage>
        <taxon>Eukaryota</taxon>
        <taxon>Fungi</taxon>
        <taxon>Dikarya</taxon>
        <taxon>Ascomycota</taxon>
        <taxon>Pezizomycotina</taxon>
        <taxon>Sordariomycetes</taxon>
        <taxon>Hypocreomycetidae</taxon>
        <taxon>Glomerellales</taxon>
        <taxon>Plectosphaerellaceae</taxon>
        <taxon>Plectosphaerella</taxon>
    </lineage>
</organism>
<gene>
    <name evidence="2" type="ORF">F5X68DRAFT_4356</name>
</gene>
<evidence type="ECO:0000313" key="3">
    <source>
        <dbReference type="Proteomes" id="UP000770015"/>
    </source>
</evidence>
<keyword evidence="3" id="KW-1185">Reference proteome</keyword>
<name>A0A9P8VKT3_9PEZI</name>